<keyword evidence="5 11" id="KW-0285">Flavoprotein</keyword>
<dbReference type="NCBIfam" id="NF003648">
    <property type="entry name" value="PRK05286.2-1"/>
    <property type="match status" value="1"/>
</dbReference>
<keyword evidence="7 11" id="KW-0665">Pyrimidine biosynthesis</keyword>
<comment type="pathway">
    <text evidence="3 11">Pyrimidine metabolism; UMP biosynthesis via de novo pathway; orotate from (S)-dihydroorotate (quinone route): step 1/1.</text>
</comment>
<comment type="function">
    <text evidence="1 11">Catalyzes the conversion of dihydroorotate to orotate with quinone as electron acceptor.</text>
</comment>
<dbReference type="Pfam" id="PF01180">
    <property type="entry name" value="DHO_dh"/>
    <property type="match status" value="1"/>
</dbReference>
<dbReference type="RefSeq" id="WP_344685561.1">
    <property type="nucleotide sequence ID" value="NZ_BAAAVT010000004.1"/>
</dbReference>
<comment type="similarity">
    <text evidence="4 11">Belongs to the dihydroorotate dehydrogenase family. Type 2 subfamily.</text>
</comment>
<keyword evidence="11" id="KW-1003">Cell membrane</keyword>
<comment type="cofactor">
    <cofactor evidence="11">
        <name>FMN</name>
        <dbReference type="ChEBI" id="CHEBI:58210"/>
    </cofactor>
    <text evidence="11">Binds 1 FMN per subunit.</text>
</comment>
<dbReference type="SUPFAM" id="SSF51395">
    <property type="entry name" value="FMN-linked oxidoreductases"/>
    <property type="match status" value="1"/>
</dbReference>
<evidence type="ECO:0000313" key="15">
    <source>
        <dbReference type="Proteomes" id="UP001500236"/>
    </source>
</evidence>
<feature type="binding site" evidence="11">
    <location>
        <position position="129"/>
    </location>
    <ligand>
        <name>FMN</name>
        <dbReference type="ChEBI" id="CHEBI:58210"/>
    </ligand>
</feature>
<sequence length="405" mass="43568">MPGENIAAENPAASAPSAATPSEPTRAARRAATAAEAPDPLYSFLFRRVFSRMDPEHAHHLVVRGLRLAESLGATRLLEKATRPAPELERHVLGRRWPSPFGLAAGFDKGAVAVLPLAALGFGHVEIGTVTAQAQSGNARPRLLRLLQDRALINRMGFNNDGAEVVRGRLDEVRHRIENLKSAGRHAPLVGVNIGKTKVVPLEDAVEDYLLSARRLAPVADYLVVNVSSPNTPGLRQLQDIEALRPLLEAVGREADSVARRHVPLLVKIAPDLADEDVDAVADLVADLGLDGVIATNTTISREGLRSSRQAVEKAGAGGLSGPVLAARSVEVLRRLRERLPEETTVISVGGVVSAEDVAQRLRHGADLVQGYSAFIYQGPLWVRRINRGLAAMAPECLRRETRRG</sequence>
<protein>
    <recommendedName>
        <fullName evidence="11">Dihydroorotate dehydrogenase (quinone)</fullName>
        <ecNumber evidence="11">1.3.5.2</ecNumber>
    </recommendedName>
    <alternativeName>
        <fullName evidence="11">DHOdehase</fullName>
        <shortName evidence="11">DHOD</shortName>
        <shortName evidence="11">DHODase</shortName>
    </alternativeName>
    <alternativeName>
        <fullName evidence="11">Dihydroorotate oxidase</fullName>
    </alternativeName>
</protein>
<feature type="binding site" evidence="11">
    <location>
        <begin position="297"/>
        <end position="298"/>
    </location>
    <ligand>
        <name>substrate</name>
    </ligand>
</feature>
<feature type="binding site" evidence="11">
    <location>
        <position position="268"/>
    </location>
    <ligand>
        <name>FMN</name>
        <dbReference type="ChEBI" id="CHEBI:58210"/>
    </ligand>
</feature>
<gene>
    <name evidence="11" type="primary">pyrD</name>
    <name evidence="14" type="ORF">GCM10010529_08140</name>
</gene>
<evidence type="ECO:0000256" key="5">
    <source>
        <dbReference type="ARBA" id="ARBA00022630"/>
    </source>
</evidence>
<dbReference type="PANTHER" id="PTHR48109:SF4">
    <property type="entry name" value="DIHYDROOROTATE DEHYDROGENASE (QUINONE), MITOCHONDRIAL"/>
    <property type="match status" value="1"/>
</dbReference>
<keyword evidence="15" id="KW-1185">Reference proteome</keyword>
<reference evidence="15" key="1">
    <citation type="journal article" date="2019" name="Int. J. Syst. Evol. Microbiol.">
        <title>The Global Catalogue of Microorganisms (GCM) 10K type strain sequencing project: providing services to taxonomists for standard genome sequencing and annotation.</title>
        <authorList>
            <consortium name="The Broad Institute Genomics Platform"/>
            <consortium name="The Broad Institute Genome Sequencing Center for Infectious Disease"/>
            <person name="Wu L."/>
            <person name="Ma J."/>
        </authorList>
    </citation>
    <scope>NUCLEOTIDE SEQUENCE [LARGE SCALE GENOMIC DNA]</scope>
    <source>
        <strain evidence="15">JCM 14309</strain>
    </source>
</reference>
<evidence type="ECO:0000256" key="9">
    <source>
        <dbReference type="ARBA" id="ARBA00023136"/>
    </source>
</evidence>
<comment type="subunit">
    <text evidence="11">Monomer.</text>
</comment>
<keyword evidence="8 11" id="KW-0560">Oxidoreductase</keyword>
<proteinExistence type="inferred from homology"/>
<dbReference type="NCBIfam" id="TIGR01036">
    <property type="entry name" value="pyrD_sub2"/>
    <property type="match status" value="1"/>
</dbReference>
<dbReference type="CDD" id="cd04738">
    <property type="entry name" value="DHOD_2_like"/>
    <property type="match status" value="1"/>
</dbReference>
<feature type="active site" description="Nucleophile" evidence="11">
    <location>
        <position position="229"/>
    </location>
</feature>
<comment type="caution">
    <text evidence="14">The sequence shown here is derived from an EMBL/GenBank/DDBJ whole genome shotgun (WGS) entry which is preliminary data.</text>
</comment>
<feature type="binding site" evidence="11">
    <location>
        <position position="351"/>
    </location>
    <ligand>
        <name>FMN</name>
        <dbReference type="ChEBI" id="CHEBI:58210"/>
    </ligand>
</feature>
<feature type="binding site" evidence="11">
    <location>
        <position position="231"/>
    </location>
    <ligand>
        <name>substrate</name>
    </ligand>
</feature>
<feature type="region of interest" description="Disordered" evidence="12">
    <location>
        <begin position="1"/>
        <end position="34"/>
    </location>
</feature>
<feature type="binding site" evidence="11">
    <location>
        <position position="322"/>
    </location>
    <ligand>
        <name>FMN</name>
        <dbReference type="ChEBI" id="CHEBI:58210"/>
    </ligand>
</feature>
<dbReference type="PROSITE" id="PS00911">
    <property type="entry name" value="DHODEHASE_1"/>
    <property type="match status" value="1"/>
</dbReference>
<evidence type="ECO:0000256" key="4">
    <source>
        <dbReference type="ARBA" id="ARBA00005359"/>
    </source>
</evidence>
<feature type="binding site" evidence="11">
    <location>
        <begin position="372"/>
        <end position="373"/>
    </location>
    <ligand>
        <name>FMN</name>
        <dbReference type="ChEBI" id="CHEBI:58210"/>
    </ligand>
</feature>
<dbReference type="HAMAP" id="MF_00225">
    <property type="entry name" value="DHO_dh_type2"/>
    <property type="match status" value="1"/>
</dbReference>
<dbReference type="PROSITE" id="PS00912">
    <property type="entry name" value="DHODEHASE_2"/>
    <property type="match status" value="1"/>
</dbReference>
<name>A0ABP6LWF3_9MICC</name>
<evidence type="ECO:0000256" key="12">
    <source>
        <dbReference type="SAM" id="MobiDB-lite"/>
    </source>
</evidence>
<dbReference type="Gene3D" id="3.20.20.70">
    <property type="entry name" value="Aldolase class I"/>
    <property type="match status" value="1"/>
</dbReference>
<feature type="binding site" evidence="11">
    <location>
        <position position="296"/>
    </location>
    <ligand>
        <name>FMN</name>
        <dbReference type="ChEBI" id="CHEBI:58210"/>
    </ligand>
</feature>
<organism evidence="14 15">
    <name type="scientific">Nesterenkonia aethiopica</name>
    <dbReference type="NCBI Taxonomy" id="269144"/>
    <lineage>
        <taxon>Bacteria</taxon>
        <taxon>Bacillati</taxon>
        <taxon>Actinomycetota</taxon>
        <taxon>Actinomycetes</taxon>
        <taxon>Micrococcales</taxon>
        <taxon>Micrococcaceae</taxon>
        <taxon>Nesterenkonia</taxon>
    </lineage>
</organism>
<feature type="domain" description="Dihydroorotate dehydrogenase catalytic" evidence="13">
    <location>
        <begin position="88"/>
        <end position="392"/>
    </location>
</feature>
<dbReference type="Proteomes" id="UP001500236">
    <property type="component" value="Unassembled WGS sequence"/>
</dbReference>
<accession>A0ABP6LWF3</accession>
<feature type="binding site" evidence="11">
    <location>
        <position position="226"/>
    </location>
    <ligand>
        <name>FMN</name>
        <dbReference type="ChEBI" id="CHEBI:58210"/>
    </ligand>
</feature>
<feature type="binding site" evidence="11">
    <location>
        <position position="226"/>
    </location>
    <ligand>
        <name>substrate</name>
    </ligand>
</feature>
<keyword evidence="6 11" id="KW-0288">FMN</keyword>
<keyword evidence="9 11" id="KW-0472">Membrane</keyword>
<feature type="binding site" evidence="11">
    <location>
        <begin position="105"/>
        <end position="109"/>
    </location>
    <ligand>
        <name>FMN</name>
        <dbReference type="ChEBI" id="CHEBI:58210"/>
    </ligand>
</feature>
<feature type="binding site" evidence="11">
    <location>
        <begin position="154"/>
        <end position="158"/>
    </location>
    <ligand>
        <name>substrate</name>
    </ligand>
</feature>
<comment type="subcellular location">
    <subcellularLocation>
        <location evidence="11">Cell membrane</location>
        <topology evidence="11">Peripheral membrane protein</topology>
    </subcellularLocation>
    <subcellularLocation>
        <location evidence="2">Membrane</location>
    </subcellularLocation>
</comment>
<evidence type="ECO:0000256" key="7">
    <source>
        <dbReference type="ARBA" id="ARBA00022975"/>
    </source>
</evidence>
<dbReference type="InterPro" id="IPR050074">
    <property type="entry name" value="DHO_dehydrogenase"/>
</dbReference>
<feature type="compositionally biased region" description="Low complexity" evidence="12">
    <location>
        <begin position="7"/>
        <end position="34"/>
    </location>
</feature>
<evidence type="ECO:0000256" key="3">
    <source>
        <dbReference type="ARBA" id="ARBA00005161"/>
    </source>
</evidence>
<dbReference type="InterPro" id="IPR005720">
    <property type="entry name" value="Dihydroorotate_DH_cat"/>
</dbReference>
<dbReference type="InterPro" id="IPR001295">
    <property type="entry name" value="Dihydroorotate_DH_CS"/>
</dbReference>
<dbReference type="EC" id="1.3.5.2" evidence="11"/>
<dbReference type="InterPro" id="IPR005719">
    <property type="entry name" value="Dihydroorotate_DH_2"/>
</dbReference>
<dbReference type="EMBL" id="BAAAVT010000004">
    <property type="protein sequence ID" value="GAA3056636.1"/>
    <property type="molecule type" value="Genomic_DNA"/>
</dbReference>
<evidence type="ECO:0000256" key="2">
    <source>
        <dbReference type="ARBA" id="ARBA00004370"/>
    </source>
</evidence>
<evidence type="ECO:0000256" key="1">
    <source>
        <dbReference type="ARBA" id="ARBA00003125"/>
    </source>
</evidence>
<dbReference type="InterPro" id="IPR013785">
    <property type="entry name" value="Aldolase_TIM"/>
</dbReference>
<evidence type="ECO:0000256" key="6">
    <source>
        <dbReference type="ARBA" id="ARBA00022643"/>
    </source>
</evidence>
<evidence type="ECO:0000256" key="8">
    <source>
        <dbReference type="ARBA" id="ARBA00023002"/>
    </source>
</evidence>
<dbReference type="NCBIfam" id="NF003652">
    <property type="entry name" value="PRK05286.2-5"/>
    <property type="match status" value="1"/>
</dbReference>
<evidence type="ECO:0000259" key="13">
    <source>
        <dbReference type="Pfam" id="PF01180"/>
    </source>
</evidence>
<feature type="binding site" evidence="11">
    <location>
        <position position="193"/>
    </location>
    <ligand>
        <name>FMN</name>
        <dbReference type="ChEBI" id="CHEBI:58210"/>
    </ligand>
</feature>
<evidence type="ECO:0000256" key="11">
    <source>
        <dbReference type="HAMAP-Rule" id="MF_00225"/>
    </source>
</evidence>
<evidence type="ECO:0000256" key="10">
    <source>
        <dbReference type="ARBA" id="ARBA00048639"/>
    </source>
</evidence>
<dbReference type="PANTHER" id="PTHR48109">
    <property type="entry name" value="DIHYDROOROTATE DEHYDROGENASE (QUINONE), MITOCHONDRIAL-RELATED"/>
    <property type="match status" value="1"/>
</dbReference>
<comment type="catalytic activity">
    <reaction evidence="10 11">
        <text>(S)-dihydroorotate + a quinone = orotate + a quinol</text>
        <dbReference type="Rhea" id="RHEA:30187"/>
        <dbReference type="ChEBI" id="CHEBI:24646"/>
        <dbReference type="ChEBI" id="CHEBI:30839"/>
        <dbReference type="ChEBI" id="CHEBI:30864"/>
        <dbReference type="ChEBI" id="CHEBI:132124"/>
        <dbReference type="EC" id="1.3.5.2"/>
    </reaction>
</comment>
<evidence type="ECO:0000313" key="14">
    <source>
        <dbReference type="EMBL" id="GAA3056636.1"/>
    </source>
</evidence>
<feature type="binding site" evidence="11">
    <location>
        <position position="109"/>
    </location>
    <ligand>
        <name>substrate</name>
    </ligand>
</feature>